<keyword evidence="9" id="KW-1185">Reference proteome</keyword>
<dbReference type="CDD" id="cd06225">
    <property type="entry name" value="HAMP"/>
    <property type="match status" value="1"/>
</dbReference>
<dbReference type="SMART" id="SM00283">
    <property type="entry name" value="MA"/>
    <property type="match status" value="1"/>
</dbReference>
<dbReference type="PROSITE" id="PS50111">
    <property type="entry name" value="CHEMOTAXIS_TRANSDUC_2"/>
    <property type="match status" value="1"/>
</dbReference>
<protein>
    <submittedName>
        <fullName evidence="8">Methyl-accepting chemotaxis protein</fullName>
    </submittedName>
</protein>
<dbReference type="SMART" id="SM00304">
    <property type="entry name" value="HAMP"/>
    <property type="match status" value="1"/>
</dbReference>
<keyword evidence="5" id="KW-1133">Transmembrane helix</keyword>
<evidence type="ECO:0000256" key="4">
    <source>
        <dbReference type="SAM" id="Coils"/>
    </source>
</evidence>
<evidence type="ECO:0000259" key="6">
    <source>
        <dbReference type="PROSITE" id="PS50111"/>
    </source>
</evidence>
<dbReference type="PANTHER" id="PTHR32089:SF112">
    <property type="entry name" value="LYSOZYME-LIKE PROTEIN-RELATED"/>
    <property type="match status" value="1"/>
</dbReference>
<dbReference type="Proteomes" id="UP000294547">
    <property type="component" value="Unassembled WGS sequence"/>
</dbReference>
<sequence length="639" mass="65854">MHRLKTRFQNLTLIWKLVLLSMLFAIPIGLLAELFVAQSLKDIRFAEGESDGVAVLRAVWPAFVAATAPEAPSAAASAENRARLAALEGPSVDPEARAAAIDALAGGDRAALTAALRNLIAKISDGSKLTLDPDLDSYYVMDAMVFKLPEVVDAAAALAAVRSDGGADPALALALAGHRLSSAGAALRASVAAAVDGNPDGSLRETLVGPTSALAAALDTYAAAPPAGAAATRADLDRAVGAVWEVATAELSRLLGVRTEGFQARLWRNLSVAGAVTLVIFLLVGLVSHDITRSIDRVVDRMTRLAEGDLSAEVPFADRRNELGRIARSVIVFRDALERVARLRDEREADERRAAEIRRSDVRRLAAAFEESVGGIARTVGSAALRLEASAGALTEASASAASRSADTAGAVGETAARLALVAASTGELSTSVADIATRTRDQAEIAARAAAESEAAAARMADLVETARDVRGIVETIEGIAEQTNLLALNATIEAARAGEAGQGFTVVAGEVKQLAEQTARATEHITRLIAAIGGQTEAAATSVATIRGVVAEVGAIAAAIAGSVEQQGGAAREIAGNVAGATRETEVVTRDVARISRSATDGVDAAGEVLAAARELVREAETLNTEVFQFLDSVRAA</sequence>
<comment type="similarity">
    <text evidence="2">Belongs to the methyl-accepting chemotaxis (MCP) protein family.</text>
</comment>
<dbReference type="GO" id="GO:0016020">
    <property type="term" value="C:membrane"/>
    <property type="evidence" value="ECO:0007669"/>
    <property type="project" value="InterPro"/>
</dbReference>
<feature type="domain" description="Methyl-accepting transducer" evidence="6">
    <location>
        <begin position="383"/>
        <end position="619"/>
    </location>
</feature>
<dbReference type="RefSeq" id="WP_126537900.1">
    <property type="nucleotide sequence ID" value="NZ_BSPM01000009.1"/>
</dbReference>
<dbReference type="InterPro" id="IPR003660">
    <property type="entry name" value="HAMP_dom"/>
</dbReference>
<dbReference type="Pfam" id="PF00672">
    <property type="entry name" value="HAMP"/>
    <property type="match status" value="1"/>
</dbReference>
<evidence type="ECO:0000256" key="2">
    <source>
        <dbReference type="ARBA" id="ARBA00029447"/>
    </source>
</evidence>
<evidence type="ECO:0000313" key="9">
    <source>
        <dbReference type="Proteomes" id="UP000294547"/>
    </source>
</evidence>
<dbReference type="InterPro" id="IPR004089">
    <property type="entry name" value="MCPsignal_dom"/>
</dbReference>
<dbReference type="GO" id="GO:0006935">
    <property type="term" value="P:chemotaxis"/>
    <property type="evidence" value="ECO:0007669"/>
    <property type="project" value="InterPro"/>
</dbReference>
<reference evidence="8 9" key="1">
    <citation type="submission" date="2019-03" db="EMBL/GenBank/DDBJ databases">
        <title>Genomic Encyclopedia of Type Strains, Phase IV (KMG-IV): sequencing the most valuable type-strain genomes for metagenomic binning, comparative biology and taxonomic classification.</title>
        <authorList>
            <person name="Goeker M."/>
        </authorList>
    </citation>
    <scope>NUCLEOTIDE SEQUENCE [LARGE SCALE GENOMIC DNA]</scope>
    <source>
        <strain evidence="8 9">DSM 102969</strain>
    </source>
</reference>
<evidence type="ECO:0000313" key="8">
    <source>
        <dbReference type="EMBL" id="TDP83174.1"/>
    </source>
</evidence>
<feature type="transmembrane region" description="Helical" evidence="5">
    <location>
        <begin position="13"/>
        <end position="36"/>
    </location>
</feature>
<dbReference type="Pfam" id="PF00015">
    <property type="entry name" value="MCPsignal"/>
    <property type="match status" value="1"/>
</dbReference>
<dbReference type="Gene3D" id="1.10.287.950">
    <property type="entry name" value="Methyl-accepting chemotaxis protein"/>
    <property type="match status" value="1"/>
</dbReference>
<dbReference type="GO" id="GO:0004888">
    <property type="term" value="F:transmembrane signaling receptor activity"/>
    <property type="evidence" value="ECO:0007669"/>
    <property type="project" value="InterPro"/>
</dbReference>
<dbReference type="AlphaFoldDB" id="A0A4R6RAZ7"/>
<name>A0A4R6RAZ7_9HYPH</name>
<evidence type="ECO:0000256" key="3">
    <source>
        <dbReference type="PROSITE-ProRule" id="PRU00284"/>
    </source>
</evidence>
<organism evidence="8 9">
    <name type="scientific">Oharaeibacter diazotrophicus</name>
    <dbReference type="NCBI Taxonomy" id="1920512"/>
    <lineage>
        <taxon>Bacteria</taxon>
        <taxon>Pseudomonadati</taxon>
        <taxon>Pseudomonadota</taxon>
        <taxon>Alphaproteobacteria</taxon>
        <taxon>Hyphomicrobiales</taxon>
        <taxon>Pleomorphomonadaceae</taxon>
        <taxon>Oharaeibacter</taxon>
    </lineage>
</organism>
<keyword evidence="1 3" id="KW-0807">Transducer</keyword>
<dbReference type="GO" id="GO:0007165">
    <property type="term" value="P:signal transduction"/>
    <property type="evidence" value="ECO:0007669"/>
    <property type="project" value="UniProtKB-KW"/>
</dbReference>
<keyword evidence="5" id="KW-0472">Membrane</keyword>
<dbReference type="EMBL" id="SNXY01000009">
    <property type="protein sequence ID" value="TDP83174.1"/>
    <property type="molecule type" value="Genomic_DNA"/>
</dbReference>
<evidence type="ECO:0000256" key="5">
    <source>
        <dbReference type="SAM" id="Phobius"/>
    </source>
</evidence>
<dbReference type="InterPro" id="IPR004090">
    <property type="entry name" value="Chemotax_Me-accpt_rcpt"/>
</dbReference>
<dbReference type="PANTHER" id="PTHR32089">
    <property type="entry name" value="METHYL-ACCEPTING CHEMOTAXIS PROTEIN MCPB"/>
    <property type="match status" value="1"/>
</dbReference>
<proteinExistence type="inferred from homology"/>
<dbReference type="OrthoDB" id="2489132at2"/>
<gene>
    <name evidence="8" type="ORF">EDD54_3131</name>
</gene>
<accession>A0A4R6RAZ7</accession>
<comment type="caution">
    <text evidence="8">The sequence shown here is derived from an EMBL/GenBank/DDBJ whole genome shotgun (WGS) entry which is preliminary data.</text>
</comment>
<dbReference type="Gene3D" id="6.10.340.10">
    <property type="match status" value="1"/>
</dbReference>
<keyword evidence="4" id="KW-0175">Coiled coil</keyword>
<keyword evidence="5" id="KW-0812">Transmembrane</keyword>
<dbReference type="SUPFAM" id="SSF58104">
    <property type="entry name" value="Methyl-accepting chemotaxis protein (MCP) signaling domain"/>
    <property type="match status" value="1"/>
</dbReference>
<dbReference type="PRINTS" id="PR00260">
    <property type="entry name" value="CHEMTRNSDUCR"/>
</dbReference>
<dbReference type="PROSITE" id="PS50885">
    <property type="entry name" value="HAMP"/>
    <property type="match status" value="1"/>
</dbReference>
<evidence type="ECO:0000256" key="1">
    <source>
        <dbReference type="ARBA" id="ARBA00023224"/>
    </source>
</evidence>
<evidence type="ECO:0000259" key="7">
    <source>
        <dbReference type="PROSITE" id="PS50885"/>
    </source>
</evidence>
<feature type="domain" description="HAMP" evidence="7">
    <location>
        <begin position="289"/>
        <end position="342"/>
    </location>
</feature>
<feature type="coiled-coil region" evidence="4">
    <location>
        <begin position="333"/>
        <end position="360"/>
    </location>
</feature>